<evidence type="ECO:0000313" key="3">
    <source>
        <dbReference type="EMBL" id="BBO68368.1"/>
    </source>
</evidence>
<keyword evidence="2" id="KW-0732">Signal</keyword>
<dbReference type="EMBL" id="AP021874">
    <property type="protein sequence ID" value="BBO68368.1"/>
    <property type="molecule type" value="Genomic_DNA"/>
</dbReference>
<feature type="region of interest" description="Disordered" evidence="1">
    <location>
        <begin position="230"/>
        <end position="340"/>
    </location>
</feature>
<dbReference type="RefSeq" id="WP_155316539.1">
    <property type="nucleotide sequence ID" value="NZ_AP021874.1"/>
</dbReference>
<evidence type="ECO:0000256" key="2">
    <source>
        <dbReference type="SAM" id="SignalP"/>
    </source>
</evidence>
<name>A0A5K7YH47_9BACT</name>
<sequence>MIRYLVGLAALFLVVTVAGNAVADFTYGANSSLTLSVFNEATNVEAGYDLGLIGVDFTLNQENLILGTVDVSDLGAGVALYSATSAWQTFVGTTVETAPLISTRNIASQQNACRDIWLNYGDVSPASVAASGLKTANTYFADGSYANFVTGNGGQPALAPLTTESHIDIYLYQYDGGTLNKGLLDPSSDYAAVIRITDGGSVVLNPAPVDTDNDGLSDEQEAAMCTLFNDADSDDDGITDGAEDANHNGTVDDGETDPCDMDSDDDGLQDGTEIGITANDVGPDTNLTVFIEDADPDTRTDPLDGDSDDDGISDGEEDSNHNGALDDGETDPIVSNRPKLPFLNLLLLD</sequence>
<feature type="compositionally biased region" description="Acidic residues" evidence="1">
    <location>
        <begin position="252"/>
        <end position="268"/>
    </location>
</feature>
<accession>A0A5K7YH47</accession>
<reference evidence="3 4" key="1">
    <citation type="submission" date="2019-11" db="EMBL/GenBank/DDBJ databases">
        <title>Comparative genomics of hydrocarbon-degrading Desulfosarcina strains.</title>
        <authorList>
            <person name="Watanabe M."/>
            <person name="Kojima H."/>
            <person name="Fukui M."/>
        </authorList>
    </citation>
    <scope>NUCLEOTIDE SEQUENCE [LARGE SCALE GENOMIC DNA]</scope>
    <source>
        <strain evidence="3 4">PL12</strain>
    </source>
</reference>
<protein>
    <submittedName>
        <fullName evidence="3">Uncharacterized protein</fullName>
    </submittedName>
</protein>
<feature type="compositionally biased region" description="Acidic residues" evidence="1">
    <location>
        <begin position="231"/>
        <end position="243"/>
    </location>
</feature>
<organism evidence="3 4">
    <name type="scientific">Desulfosarcina alkanivorans</name>
    <dbReference type="NCBI Taxonomy" id="571177"/>
    <lineage>
        <taxon>Bacteria</taxon>
        <taxon>Pseudomonadati</taxon>
        <taxon>Thermodesulfobacteriota</taxon>
        <taxon>Desulfobacteria</taxon>
        <taxon>Desulfobacterales</taxon>
        <taxon>Desulfosarcinaceae</taxon>
        <taxon>Desulfosarcina</taxon>
    </lineage>
</organism>
<evidence type="ECO:0000313" key="4">
    <source>
        <dbReference type="Proteomes" id="UP000427906"/>
    </source>
</evidence>
<keyword evidence="4" id="KW-1185">Reference proteome</keyword>
<proteinExistence type="predicted"/>
<gene>
    <name evidence="3" type="ORF">DSCA_22980</name>
</gene>
<feature type="chain" id="PRO_5024412388" evidence="2">
    <location>
        <begin position="24"/>
        <end position="349"/>
    </location>
</feature>
<evidence type="ECO:0000256" key="1">
    <source>
        <dbReference type="SAM" id="MobiDB-lite"/>
    </source>
</evidence>
<feature type="compositionally biased region" description="Acidic residues" evidence="1">
    <location>
        <begin position="303"/>
        <end position="317"/>
    </location>
</feature>
<dbReference type="Proteomes" id="UP000427906">
    <property type="component" value="Chromosome"/>
</dbReference>
<dbReference type="KEGG" id="dalk:DSCA_22980"/>
<dbReference type="AlphaFoldDB" id="A0A5K7YH47"/>
<dbReference type="OrthoDB" id="5424920at2"/>
<feature type="signal peptide" evidence="2">
    <location>
        <begin position="1"/>
        <end position="23"/>
    </location>
</feature>